<organism evidence="1 2">
    <name type="scientific">Methylocella tundrae</name>
    <dbReference type="NCBI Taxonomy" id="227605"/>
    <lineage>
        <taxon>Bacteria</taxon>
        <taxon>Pseudomonadati</taxon>
        <taxon>Pseudomonadota</taxon>
        <taxon>Alphaproteobacteria</taxon>
        <taxon>Hyphomicrobiales</taxon>
        <taxon>Beijerinckiaceae</taxon>
        <taxon>Methylocella</taxon>
    </lineage>
</organism>
<dbReference type="KEGG" id="mtun:MTUNDRAET4_0642"/>
<dbReference type="AlphaFoldDB" id="A0A4U8YZS7"/>
<dbReference type="EMBL" id="LR536450">
    <property type="protein sequence ID" value="VFU07535.1"/>
    <property type="molecule type" value="Genomic_DNA"/>
</dbReference>
<name>A0A4U8YZS7_METTU</name>
<accession>A0A4U8YZS7</accession>
<evidence type="ECO:0000313" key="2">
    <source>
        <dbReference type="Proteomes" id="UP000294360"/>
    </source>
</evidence>
<sequence length="84" mass="9505">MPDGRKNLRSRLYCDKVPSAGLCNSFVVFRESIFQATDGLSDAAGVRNPRFRRQFEVNAGLDWQLRTKHARGSLVIRSFALVSF</sequence>
<reference evidence="1 2" key="1">
    <citation type="submission" date="2019-03" db="EMBL/GenBank/DDBJ databases">
        <authorList>
            <person name="Kox A.R. M."/>
        </authorList>
    </citation>
    <scope>NUCLEOTIDE SEQUENCE [LARGE SCALE GENOMIC DNA]</scope>
    <source>
        <strain evidence="1">MTUNDRAET4 annotated genome</strain>
    </source>
</reference>
<evidence type="ECO:0000313" key="1">
    <source>
        <dbReference type="EMBL" id="VFU07535.1"/>
    </source>
</evidence>
<dbReference type="Proteomes" id="UP000294360">
    <property type="component" value="Chromosome"/>
</dbReference>
<proteinExistence type="predicted"/>
<protein>
    <submittedName>
        <fullName evidence="1">Uncharacterized protein</fullName>
    </submittedName>
</protein>
<gene>
    <name evidence="1" type="ORF">MTUNDRAET4_0642</name>
</gene>